<evidence type="ECO:0000313" key="2">
    <source>
        <dbReference type="EMBL" id="MFD2174170.1"/>
    </source>
</evidence>
<feature type="region of interest" description="Disordered" evidence="1">
    <location>
        <begin position="1"/>
        <end position="50"/>
    </location>
</feature>
<comment type="caution">
    <text evidence="2">The sequence shown here is derived from an EMBL/GenBank/DDBJ whole genome shotgun (WGS) entry which is preliminary data.</text>
</comment>
<dbReference type="EMBL" id="JBHUIX010000009">
    <property type="protein sequence ID" value="MFD2174170.1"/>
    <property type="molecule type" value="Genomic_DNA"/>
</dbReference>
<evidence type="ECO:0000313" key="3">
    <source>
        <dbReference type="Proteomes" id="UP001597413"/>
    </source>
</evidence>
<protein>
    <submittedName>
        <fullName evidence="2">Uncharacterized protein</fullName>
    </submittedName>
</protein>
<proteinExistence type="predicted"/>
<feature type="compositionally biased region" description="Polar residues" evidence="1">
    <location>
        <begin position="8"/>
        <end position="37"/>
    </location>
</feature>
<organism evidence="2 3">
    <name type="scientific">Rhodobacter lacus</name>
    <dbReference type="NCBI Taxonomy" id="1641972"/>
    <lineage>
        <taxon>Bacteria</taxon>
        <taxon>Pseudomonadati</taxon>
        <taxon>Pseudomonadota</taxon>
        <taxon>Alphaproteobacteria</taxon>
        <taxon>Rhodobacterales</taxon>
        <taxon>Rhodobacter group</taxon>
        <taxon>Rhodobacter</taxon>
    </lineage>
</organism>
<reference evidence="3" key="1">
    <citation type="journal article" date="2019" name="Int. J. Syst. Evol. Microbiol.">
        <title>The Global Catalogue of Microorganisms (GCM) 10K type strain sequencing project: providing services to taxonomists for standard genome sequencing and annotation.</title>
        <authorList>
            <consortium name="The Broad Institute Genomics Platform"/>
            <consortium name="The Broad Institute Genome Sequencing Center for Infectious Disease"/>
            <person name="Wu L."/>
            <person name="Ma J."/>
        </authorList>
    </citation>
    <scope>NUCLEOTIDE SEQUENCE [LARGE SCALE GENOMIC DNA]</scope>
    <source>
        <strain evidence="3">CCUG 55131</strain>
    </source>
</reference>
<name>A0ABW5A994_9RHOB</name>
<evidence type="ECO:0000256" key="1">
    <source>
        <dbReference type="SAM" id="MobiDB-lite"/>
    </source>
</evidence>
<dbReference type="RefSeq" id="WP_377389379.1">
    <property type="nucleotide sequence ID" value="NZ_JBHUIX010000009.1"/>
</dbReference>
<dbReference type="Proteomes" id="UP001597413">
    <property type="component" value="Unassembled WGS sequence"/>
</dbReference>
<keyword evidence="3" id="KW-1185">Reference proteome</keyword>
<sequence length="50" mass="5290">MQDGLQMGMSSTQRQDGVQAQQSKPASVQQQGASTKPVQAGVKITDWASI</sequence>
<gene>
    <name evidence="2" type="ORF">ACFSM0_08720</name>
</gene>
<accession>A0ABW5A994</accession>